<comment type="caution">
    <text evidence="2">The sequence shown here is derived from an EMBL/GenBank/DDBJ whole genome shotgun (WGS) entry which is preliminary data.</text>
</comment>
<dbReference type="AlphaFoldDB" id="A0A834WT19"/>
<keyword evidence="3" id="KW-1185">Reference proteome</keyword>
<gene>
    <name evidence="2" type="ORF">G2W53_014209</name>
</gene>
<name>A0A834WT19_9FABA</name>
<evidence type="ECO:0000256" key="1">
    <source>
        <dbReference type="SAM" id="MobiDB-lite"/>
    </source>
</evidence>
<dbReference type="EMBL" id="JAAIUW010000005">
    <property type="protein sequence ID" value="KAF7831876.1"/>
    <property type="molecule type" value="Genomic_DNA"/>
</dbReference>
<evidence type="ECO:0000313" key="3">
    <source>
        <dbReference type="Proteomes" id="UP000634136"/>
    </source>
</evidence>
<feature type="region of interest" description="Disordered" evidence="1">
    <location>
        <begin position="1"/>
        <end position="40"/>
    </location>
</feature>
<organism evidence="2 3">
    <name type="scientific">Senna tora</name>
    <dbReference type="NCBI Taxonomy" id="362788"/>
    <lineage>
        <taxon>Eukaryota</taxon>
        <taxon>Viridiplantae</taxon>
        <taxon>Streptophyta</taxon>
        <taxon>Embryophyta</taxon>
        <taxon>Tracheophyta</taxon>
        <taxon>Spermatophyta</taxon>
        <taxon>Magnoliopsida</taxon>
        <taxon>eudicotyledons</taxon>
        <taxon>Gunneridae</taxon>
        <taxon>Pentapetalae</taxon>
        <taxon>rosids</taxon>
        <taxon>fabids</taxon>
        <taxon>Fabales</taxon>
        <taxon>Fabaceae</taxon>
        <taxon>Caesalpinioideae</taxon>
        <taxon>Cassia clade</taxon>
        <taxon>Senna</taxon>
    </lineage>
</organism>
<dbReference type="Proteomes" id="UP000634136">
    <property type="component" value="Unassembled WGS sequence"/>
</dbReference>
<evidence type="ECO:0000313" key="2">
    <source>
        <dbReference type="EMBL" id="KAF7831876.1"/>
    </source>
</evidence>
<proteinExistence type="predicted"/>
<sequence length="52" mass="5723">MDKGEELRSIPCDVAVEEQNRPIVHQKNSQSEPKEQEDVRGGLLNCAIDGGC</sequence>
<protein>
    <submittedName>
        <fullName evidence="2">Uncharacterized protein</fullName>
    </submittedName>
</protein>
<accession>A0A834WT19</accession>
<reference evidence="2" key="1">
    <citation type="submission" date="2020-09" db="EMBL/GenBank/DDBJ databases">
        <title>Genome-Enabled Discovery of Anthraquinone Biosynthesis in Senna tora.</title>
        <authorList>
            <person name="Kang S.-H."/>
            <person name="Pandey R.P."/>
            <person name="Lee C.-M."/>
            <person name="Sim J.-S."/>
            <person name="Jeong J.-T."/>
            <person name="Choi B.-S."/>
            <person name="Jung M."/>
            <person name="Ginzburg D."/>
            <person name="Zhao K."/>
            <person name="Won S.Y."/>
            <person name="Oh T.-J."/>
            <person name="Yu Y."/>
            <person name="Kim N.-H."/>
            <person name="Lee O.R."/>
            <person name="Lee T.-H."/>
            <person name="Bashyal P."/>
            <person name="Kim T.-S."/>
            <person name="Lee W.-H."/>
            <person name="Kawkins C."/>
            <person name="Kim C.-K."/>
            <person name="Kim J.S."/>
            <person name="Ahn B.O."/>
            <person name="Rhee S.Y."/>
            <person name="Sohng J.K."/>
        </authorList>
    </citation>
    <scope>NUCLEOTIDE SEQUENCE</scope>
    <source>
        <tissue evidence="2">Leaf</tissue>
    </source>
</reference>